<name>A0A0P1B2I9_PLAHL</name>
<keyword evidence="2" id="KW-1185">Reference proteome</keyword>
<evidence type="ECO:0000313" key="1">
    <source>
        <dbReference type="EMBL" id="CEG47674.1"/>
    </source>
</evidence>
<dbReference type="AlphaFoldDB" id="A0A0P1B2I9"/>
<dbReference type="Proteomes" id="UP000054928">
    <property type="component" value="Unassembled WGS sequence"/>
</dbReference>
<evidence type="ECO:0000313" key="2">
    <source>
        <dbReference type="Proteomes" id="UP000054928"/>
    </source>
</evidence>
<protein>
    <submittedName>
        <fullName evidence="1">Uncharacterized protein</fullName>
    </submittedName>
</protein>
<proteinExistence type="predicted"/>
<dbReference type="RefSeq" id="XP_024584043.1">
    <property type="nucleotide sequence ID" value="XM_024718666.1"/>
</dbReference>
<dbReference type="EMBL" id="CCYD01002664">
    <property type="protein sequence ID" value="CEG47674.1"/>
    <property type="molecule type" value="Genomic_DNA"/>
</dbReference>
<dbReference type="GeneID" id="36399876"/>
<sequence length="123" mass="13985">MVKRNLVQAPATFLDILGSDSLKLNSLSEAVQQEIAPYDSSVNYISITAVDELALVLLRGPDDQMFAIHATCAKFGYIKSEKDNMRSDSCFYYMFDAAYNGRRSFMQSSFYQERQDKSLGLRR</sequence>
<organism evidence="1 2">
    <name type="scientific">Plasmopara halstedii</name>
    <name type="common">Downy mildew of sunflower</name>
    <dbReference type="NCBI Taxonomy" id="4781"/>
    <lineage>
        <taxon>Eukaryota</taxon>
        <taxon>Sar</taxon>
        <taxon>Stramenopiles</taxon>
        <taxon>Oomycota</taxon>
        <taxon>Peronosporomycetes</taxon>
        <taxon>Peronosporales</taxon>
        <taxon>Peronosporaceae</taxon>
        <taxon>Plasmopara</taxon>
    </lineage>
</organism>
<accession>A0A0P1B2I9</accession>
<reference evidence="2" key="1">
    <citation type="submission" date="2014-09" db="EMBL/GenBank/DDBJ databases">
        <authorList>
            <person name="Sharma Rahul"/>
            <person name="Thines Marco"/>
        </authorList>
    </citation>
    <scope>NUCLEOTIDE SEQUENCE [LARGE SCALE GENOMIC DNA]</scope>
</reference>